<feature type="domain" description="Peptidase M20 dimerisation" evidence="5">
    <location>
        <begin position="187"/>
        <end position="283"/>
    </location>
</feature>
<dbReference type="Proteomes" id="UP001163687">
    <property type="component" value="Chromosome"/>
</dbReference>
<evidence type="ECO:0000256" key="4">
    <source>
        <dbReference type="ARBA" id="ARBA00022833"/>
    </source>
</evidence>
<dbReference type="InterPro" id="IPR002933">
    <property type="entry name" value="Peptidase_M20"/>
</dbReference>
<keyword evidence="2" id="KW-0479">Metal-binding</keyword>
<dbReference type="Pfam" id="PF01546">
    <property type="entry name" value="Peptidase_M20"/>
    <property type="match status" value="1"/>
</dbReference>
<keyword evidence="7" id="KW-1185">Reference proteome</keyword>
<reference evidence="6" key="1">
    <citation type="submission" date="2022-03" db="EMBL/GenBank/DDBJ databases">
        <title>Complete genome sequence of Caldinitratiruptor microaerophilus.</title>
        <authorList>
            <person name="Mukaiyama R."/>
            <person name="Nishiyama T."/>
            <person name="Ueda K."/>
        </authorList>
    </citation>
    <scope>NUCLEOTIDE SEQUENCE</scope>
    <source>
        <strain evidence="6">JCM 16183</strain>
    </source>
</reference>
<accession>A0AA35CHY0</accession>
<dbReference type="PROSITE" id="PS00758">
    <property type="entry name" value="ARGE_DAPE_CPG2_1"/>
    <property type="match status" value="1"/>
</dbReference>
<dbReference type="Pfam" id="PF07687">
    <property type="entry name" value="M20_dimer"/>
    <property type="match status" value="1"/>
</dbReference>
<comment type="cofactor">
    <cofactor evidence="1">
        <name>Zn(2+)</name>
        <dbReference type="ChEBI" id="CHEBI:29105"/>
    </cofactor>
</comment>
<evidence type="ECO:0000313" key="6">
    <source>
        <dbReference type="EMBL" id="BDG59339.1"/>
    </source>
</evidence>
<evidence type="ECO:0000313" key="7">
    <source>
        <dbReference type="Proteomes" id="UP001163687"/>
    </source>
</evidence>
<protein>
    <submittedName>
        <fullName evidence="6">Peptidase M20</fullName>
    </submittedName>
</protein>
<dbReference type="InterPro" id="IPR036264">
    <property type="entry name" value="Bact_exopeptidase_dim_dom"/>
</dbReference>
<dbReference type="Gene3D" id="3.40.630.10">
    <property type="entry name" value="Zn peptidases"/>
    <property type="match status" value="1"/>
</dbReference>
<dbReference type="PANTHER" id="PTHR43808">
    <property type="entry name" value="ACETYLORNITHINE DEACETYLASE"/>
    <property type="match status" value="1"/>
</dbReference>
<keyword evidence="3" id="KW-0378">Hydrolase</keyword>
<dbReference type="AlphaFoldDB" id="A0AA35CHY0"/>
<dbReference type="InterPro" id="IPR050072">
    <property type="entry name" value="Peptidase_M20A"/>
</dbReference>
<dbReference type="KEGG" id="cmic:caldi_04290"/>
<dbReference type="PANTHER" id="PTHR43808:SF17">
    <property type="entry name" value="PEPTIDASE M20"/>
    <property type="match status" value="1"/>
</dbReference>
<dbReference type="InterPro" id="IPR001261">
    <property type="entry name" value="ArgE/DapE_CS"/>
</dbReference>
<dbReference type="SUPFAM" id="SSF55031">
    <property type="entry name" value="Bacterial exopeptidase dimerisation domain"/>
    <property type="match status" value="1"/>
</dbReference>
<evidence type="ECO:0000256" key="2">
    <source>
        <dbReference type="ARBA" id="ARBA00022723"/>
    </source>
</evidence>
<evidence type="ECO:0000259" key="5">
    <source>
        <dbReference type="Pfam" id="PF07687"/>
    </source>
</evidence>
<dbReference type="GO" id="GO:0046872">
    <property type="term" value="F:metal ion binding"/>
    <property type="evidence" value="ECO:0007669"/>
    <property type="project" value="UniProtKB-KW"/>
</dbReference>
<dbReference type="GO" id="GO:0016787">
    <property type="term" value="F:hydrolase activity"/>
    <property type="evidence" value="ECO:0007669"/>
    <property type="project" value="UniProtKB-KW"/>
</dbReference>
<gene>
    <name evidence="6" type="ORF">caldi_04290</name>
</gene>
<dbReference type="InterPro" id="IPR011650">
    <property type="entry name" value="Peptidase_M20_dimer"/>
</dbReference>
<name>A0AA35CHY0_9FIRM</name>
<evidence type="ECO:0000256" key="3">
    <source>
        <dbReference type="ARBA" id="ARBA00022801"/>
    </source>
</evidence>
<dbReference type="EMBL" id="AP025628">
    <property type="protein sequence ID" value="BDG59339.1"/>
    <property type="molecule type" value="Genomic_DNA"/>
</dbReference>
<proteinExistence type="predicted"/>
<dbReference type="RefSeq" id="WP_264843471.1">
    <property type="nucleotide sequence ID" value="NZ_AP025628.1"/>
</dbReference>
<dbReference type="SUPFAM" id="SSF53187">
    <property type="entry name" value="Zn-dependent exopeptidases"/>
    <property type="match status" value="1"/>
</dbReference>
<keyword evidence="4" id="KW-0862">Zinc</keyword>
<evidence type="ECO:0000256" key="1">
    <source>
        <dbReference type="ARBA" id="ARBA00001947"/>
    </source>
</evidence>
<organism evidence="6 7">
    <name type="scientific">Caldinitratiruptor microaerophilus</name>
    <dbReference type="NCBI Taxonomy" id="671077"/>
    <lineage>
        <taxon>Bacteria</taxon>
        <taxon>Bacillati</taxon>
        <taxon>Bacillota</taxon>
        <taxon>Clostridia</taxon>
        <taxon>Eubacteriales</taxon>
        <taxon>Symbiobacteriaceae</taxon>
        <taxon>Caldinitratiruptor</taxon>
    </lineage>
</organism>
<sequence>MDVLQSPVAERIVQRAHELRDEVVAELIGIAQVPAPTFHEERRALHVLERMRAAGLVDLEIDAVGNVVGRLPGQSREARPRILVAAHLDTVFPMETDVTVRFEGDLLRGPGVGDNAAGVAVLLWAPRLLREVAGTLPADVLVAGTVGEEGLGNLRGMRALMERFGDQVDAVIALDGSLGGLVRQGVGSRRLRIQVETEGGHSWGAFGNPSAIHVLCRIVSRITEIPVPKDPKTTYNVGLIEGGTAVNAIAAHAAAVIDLRSVDGASLSRLEARVREIAARQAAQAGATVHISVVGDRPVGSIPEDHPLCRAVMRAHERLGIQTRIYPSSTDANIPLAGSIPAVTIGVTLGGNGHRLDEYIQIPPLSTGLAQVALVLLALQGAPLSAPVR</sequence>
<dbReference type="Gene3D" id="3.30.70.360">
    <property type="match status" value="1"/>
</dbReference>